<gene>
    <name evidence="8" type="ORF">LY16_01176</name>
</gene>
<feature type="signal peptide" evidence="5">
    <location>
        <begin position="1"/>
        <end position="33"/>
    </location>
</feature>
<comment type="caution">
    <text evidence="8">The sequence shown here is derived from an EMBL/GenBank/DDBJ whole genome shotgun (WGS) entry which is preliminary data.</text>
</comment>
<name>A0ABY3NTF4_9GAMM</name>
<keyword evidence="9" id="KW-1185">Reference proteome</keyword>
<dbReference type="EMBL" id="VNHN01000014">
    <property type="protein sequence ID" value="TYP10792.1"/>
    <property type="molecule type" value="Genomic_DNA"/>
</dbReference>
<comment type="similarity">
    <text evidence="2">Belongs to the fimbrial protein family.</text>
</comment>
<dbReference type="PANTHER" id="PTHR33420">
    <property type="entry name" value="FIMBRIAL SUBUNIT ELFA-RELATED"/>
    <property type="match status" value="1"/>
</dbReference>
<proteinExistence type="inferred from homology"/>
<dbReference type="Gene3D" id="2.60.40.3310">
    <property type="match status" value="1"/>
</dbReference>
<reference evidence="8 9" key="1">
    <citation type="submission" date="2019-07" db="EMBL/GenBank/DDBJ databases">
        <title>Genomic Encyclopedia of Type Strains, Phase I: the one thousand microbial genomes (KMG-I) project.</title>
        <authorList>
            <person name="Kyrpides N."/>
        </authorList>
    </citation>
    <scope>NUCLEOTIDE SEQUENCE [LARGE SCALE GENOMIC DNA]</scope>
    <source>
        <strain evidence="8 9">DSM 17909</strain>
    </source>
</reference>
<evidence type="ECO:0000256" key="1">
    <source>
        <dbReference type="ARBA" id="ARBA00004561"/>
    </source>
</evidence>
<feature type="domain" description="Fimbrial-type adhesion" evidence="6">
    <location>
        <begin position="202"/>
        <end position="340"/>
    </location>
</feature>
<protein>
    <submittedName>
        <fullName evidence="8">Type 1 fimbria pilin</fullName>
    </submittedName>
</protein>
<dbReference type="Pfam" id="PF00419">
    <property type="entry name" value="Fimbrial"/>
    <property type="match status" value="1"/>
</dbReference>
<dbReference type="Proteomes" id="UP000324170">
    <property type="component" value="Unassembled WGS sequence"/>
</dbReference>
<dbReference type="Pfam" id="PF22003">
    <property type="entry name" value="MrkDrd"/>
    <property type="match status" value="1"/>
</dbReference>
<dbReference type="InterPro" id="IPR000259">
    <property type="entry name" value="Adhesion_dom_fimbrial"/>
</dbReference>
<evidence type="ECO:0000256" key="2">
    <source>
        <dbReference type="ARBA" id="ARBA00006671"/>
    </source>
</evidence>
<evidence type="ECO:0000313" key="8">
    <source>
        <dbReference type="EMBL" id="TYP10792.1"/>
    </source>
</evidence>
<evidence type="ECO:0000256" key="3">
    <source>
        <dbReference type="ARBA" id="ARBA00022729"/>
    </source>
</evidence>
<dbReference type="InterPro" id="IPR054160">
    <property type="entry name" value="MrkD_recept-bd"/>
</dbReference>
<evidence type="ECO:0000256" key="5">
    <source>
        <dbReference type="SAM" id="SignalP"/>
    </source>
</evidence>
<evidence type="ECO:0000259" key="7">
    <source>
        <dbReference type="Pfam" id="PF22003"/>
    </source>
</evidence>
<keyword evidence="4" id="KW-0281">Fimbrium</keyword>
<accession>A0ABY3NTF4</accession>
<feature type="domain" description="MrkD-like receptor binding" evidence="7">
    <location>
        <begin position="50"/>
        <end position="176"/>
    </location>
</feature>
<organism evidence="8 9">
    <name type="scientific">Xenorhabdus doucetiae</name>
    <dbReference type="NCBI Taxonomy" id="351671"/>
    <lineage>
        <taxon>Bacteria</taxon>
        <taxon>Pseudomonadati</taxon>
        <taxon>Pseudomonadota</taxon>
        <taxon>Gammaproteobacteria</taxon>
        <taxon>Enterobacterales</taxon>
        <taxon>Morganellaceae</taxon>
        <taxon>Xenorhabdus</taxon>
    </lineage>
</organism>
<dbReference type="SUPFAM" id="SSF49401">
    <property type="entry name" value="Bacterial adhesins"/>
    <property type="match status" value="1"/>
</dbReference>
<dbReference type="RefSeq" id="WP_045970732.1">
    <property type="nucleotide sequence ID" value="NZ_CAWMED010000001.1"/>
</dbReference>
<dbReference type="PANTHER" id="PTHR33420:SF12">
    <property type="entry name" value="FIMBRIN-LIKE PROTEIN FIMI-RELATED"/>
    <property type="match status" value="1"/>
</dbReference>
<dbReference type="InterPro" id="IPR050263">
    <property type="entry name" value="Bact_Fimbrial_Adh_Pro"/>
</dbReference>
<dbReference type="InterPro" id="IPR008966">
    <property type="entry name" value="Adhesion_dom_sf"/>
</dbReference>
<evidence type="ECO:0000256" key="4">
    <source>
        <dbReference type="ARBA" id="ARBA00023263"/>
    </source>
</evidence>
<evidence type="ECO:0000313" key="9">
    <source>
        <dbReference type="Proteomes" id="UP000324170"/>
    </source>
</evidence>
<dbReference type="InterPro" id="IPR036937">
    <property type="entry name" value="Adhesion_dom_fimbrial_sf"/>
</dbReference>
<feature type="chain" id="PRO_5046721343" evidence="5">
    <location>
        <begin position="34"/>
        <end position="340"/>
    </location>
</feature>
<dbReference type="Gene3D" id="2.60.40.1090">
    <property type="entry name" value="Fimbrial-type adhesion domain"/>
    <property type="match status" value="1"/>
</dbReference>
<sequence>MASSLKLFLKLFLRPLMAGLFIAGMMSSFASQAHSNCNYTKTLNKMTPVSFGTIVISRDHPIGTTIGEVRLDQVIEQGDIAVCHQPIPASWDEPGFVRANYNNDAIYESGVPGVGIRINTWGPGYGIDWLPRIVERPATCNSTKYSYQNGLLYCGSTWGYLTVQLIKIAPTTGSGDTHRQVLTRAKIGHKAINTFYLENTHIITQGCSLKQNTTFVNMGDIRKSEFRGIYSTAGDKSFELGLDCDANLNVQVLLDGRPAKNNANNIWALDYNSDNVTATGVGLQILYRNRPVSMRAPFVSGSTQSGGSIQIPLSARYIQTDTRITPGKADATATVTLTYQ</sequence>
<keyword evidence="3 5" id="KW-0732">Signal</keyword>
<evidence type="ECO:0000259" key="6">
    <source>
        <dbReference type="Pfam" id="PF00419"/>
    </source>
</evidence>
<comment type="subcellular location">
    <subcellularLocation>
        <location evidence="1">Fimbrium</location>
    </subcellularLocation>
</comment>